<evidence type="ECO:0000313" key="1">
    <source>
        <dbReference type="EMBL" id="NEC35227.1"/>
    </source>
</evidence>
<name>A0A6G3TEU1_9ACTN</name>
<organism evidence="1 2">
    <name type="scientific">Streptomyces rubrogriseus</name>
    <dbReference type="NCBI Taxonomy" id="194673"/>
    <lineage>
        <taxon>Bacteria</taxon>
        <taxon>Bacillati</taxon>
        <taxon>Actinomycetota</taxon>
        <taxon>Actinomycetes</taxon>
        <taxon>Kitasatosporales</taxon>
        <taxon>Streptomycetaceae</taxon>
        <taxon>Streptomyces</taxon>
        <taxon>Streptomyces violaceoruber group</taxon>
    </lineage>
</organism>
<feature type="non-terminal residue" evidence="1">
    <location>
        <position position="1"/>
    </location>
</feature>
<dbReference type="AlphaFoldDB" id="A0A6G3TEU1"/>
<gene>
    <name evidence="1" type="ORF">G3I66_18965</name>
</gene>
<dbReference type="Proteomes" id="UP000475666">
    <property type="component" value="Unassembled WGS sequence"/>
</dbReference>
<evidence type="ECO:0000313" key="2">
    <source>
        <dbReference type="Proteomes" id="UP000475666"/>
    </source>
</evidence>
<protein>
    <submittedName>
        <fullName evidence="1">LysR family transcriptional regulator</fullName>
    </submittedName>
</protein>
<comment type="caution">
    <text evidence="1">The sequence shown here is derived from an EMBL/GenBank/DDBJ whole genome shotgun (WGS) entry which is preliminary data.</text>
</comment>
<proteinExistence type="predicted"/>
<sequence>EEVRRIDLVSLPGRLTAPAGALVNALRRRAADLAD</sequence>
<reference evidence="1 2" key="1">
    <citation type="submission" date="2020-01" db="EMBL/GenBank/DDBJ databases">
        <title>Insect and environment-associated Actinomycetes.</title>
        <authorList>
            <person name="Currrie C."/>
            <person name="Chevrette M."/>
            <person name="Carlson C."/>
            <person name="Stubbendieck R."/>
            <person name="Wendt-Pienkowski E."/>
        </authorList>
    </citation>
    <scope>NUCLEOTIDE SEQUENCE [LARGE SCALE GENOMIC DNA]</scope>
    <source>
        <strain evidence="1 2">SID7739</strain>
    </source>
</reference>
<accession>A0A6G3TEU1</accession>
<dbReference type="EMBL" id="JAAGMQ010000553">
    <property type="protein sequence ID" value="NEC35227.1"/>
    <property type="molecule type" value="Genomic_DNA"/>
</dbReference>